<protein>
    <submittedName>
        <fullName evidence="1">Uncharacterized protein</fullName>
    </submittedName>
</protein>
<dbReference type="EMBL" id="LR130778">
    <property type="protein sequence ID" value="VDN46830.1"/>
    <property type="molecule type" value="Genomic_DNA"/>
</dbReference>
<reference evidence="1 2" key="1">
    <citation type="submission" date="2018-09" db="EMBL/GenBank/DDBJ databases">
        <authorList>
            <person name="Postec A."/>
        </authorList>
    </citation>
    <scope>NUCLEOTIDE SEQUENCE [LARGE SCALE GENOMIC DNA]</scope>
    <source>
        <strain evidence="1">70B-A</strain>
    </source>
</reference>
<dbReference type="KEGG" id="cbar:PATL70BA_0954"/>
<accession>A0A3P7NZT7</accession>
<sequence>MESHVEVTVGIVGFDRYIDKDMLVS</sequence>
<evidence type="ECO:0000313" key="1">
    <source>
        <dbReference type="EMBL" id="VDN46830.1"/>
    </source>
</evidence>
<gene>
    <name evidence="1" type="ORF">PATL70BA_0954</name>
</gene>
<proteinExistence type="predicted"/>
<name>A0A3P7NZT7_9FIRM</name>
<keyword evidence="2" id="KW-1185">Reference proteome</keyword>
<organism evidence="1 2">
    <name type="scientific">Petrocella atlantisensis</name>
    <dbReference type="NCBI Taxonomy" id="2173034"/>
    <lineage>
        <taxon>Bacteria</taxon>
        <taxon>Bacillati</taxon>
        <taxon>Bacillota</taxon>
        <taxon>Clostridia</taxon>
        <taxon>Lachnospirales</taxon>
        <taxon>Vallitaleaceae</taxon>
        <taxon>Petrocella</taxon>
    </lineage>
</organism>
<dbReference type="Proteomes" id="UP000279029">
    <property type="component" value="Chromosome"/>
</dbReference>
<dbReference type="AlphaFoldDB" id="A0A3P7NZT7"/>
<evidence type="ECO:0000313" key="2">
    <source>
        <dbReference type="Proteomes" id="UP000279029"/>
    </source>
</evidence>